<evidence type="ECO:0000313" key="1">
    <source>
        <dbReference type="EMBL" id="BAM20120.1"/>
    </source>
</evidence>
<protein>
    <submittedName>
        <fullName evidence="1">Uncharacterized protein</fullName>
    </submittedName>
</protein>
<name>I4DQD0_PAPXU</name>
<reference evidence="1" key="1">
    <citation type="journal article" date="2012" name="BMC Biol.">
        <title>Comprehensive microarray-based analysis for stage-specific larval camouflage pattern-associated genes in the swallowtail butterfly, Papilio xuthus.</title>
        <authorList>
            <person name="Futahashi R."/>
            <person name="Shirataki H."/>
            <person name="Narita T."/>
            <person name="Mita K."/>
            <person name="Fujiwara H."/>
        </authorList>
    </citation>
    <scope>NUCLEOTIDE SEQUENCE</scope>
    <source>
        <tissue evidence="1">Epidermis</tissue>
    </source>
</reference>
<organism evidence="1">
    <name type="scientific">Papilio xuthus</name>
    <name type="common">Asian swallowtail butterfly</name>
    <dbReference type="NCBI Taxonomy" id="66420"/>
    <lineage>
        <taxon>Eukaryota</taxon>
        <taxon>Metazoa</taxon>
        <taxon>Ecdysozoa</taxon>
        <taxon>Arthropoda</taxon>
        <taxon>Hexapoda</taxon>
        <taxon>Insecta</taxon>
        <taxon>Pterygota</taxon>
        <taxon>Neoptera</taxon>
        <taxon>Endopterygota</taxon>
        <taxon>Lepidoptera</taxon>
        <taxon>Glossata</taxon>
        <taxon>Ditrysia</taxon>
        <taxon>Papilionoidea</taxon>
        <taxon>Papilionidae</taxon>
        <taxon>Papilioninae</taxon>
        <taxon>Papilio</taxon>
    </lineage>
</organism>
<dbReference type="EMBL" id="AK404048">
    <property type="protein sequence ID" value="BAM20120.1"/>
    <property type="molecule type" value="mRNA"/>
</dbReference>
<proteinExistence type="evidence at transcript level"/>
<accession>I4DQD0</accession>
<feature type="non-terminal residue" evidence="1">
    <location>
        <position position="54"/>
    </location>
</feature>
<sequence>MSLPSFAPLSLPSWGGGASASLFTQLLRGDLPDPLAIVRAYRPRSLNPLDEIPA</sequence>
<dbReference type="AlphaFoldDB" id="I4DQD0"/>